<dbReference type="eggNOG" id="ENOG502ZP4J">
    <property type="taxonomic scope" value="Bacteria"/>
</dbReference>
<dbReference type="AlphaFoldDB" id="B7X1T0"/>
<dbReference type="EMBL" id="AAUJ02000001">
    <property type="protein sequence ID" value="EED68436.1"/>
    <property type="molecule type" value="Genomic_DNA"/>
</dbReference>
<sequence precursor="true">MSPPIQLQRIPRRKKPVPKRALLFLALLLIVLCTGLAGCSAQAADAPITSTAADLKRSAAGAWLCPGMHAEWLDAQTVQCLKERP</sequence>
<dbReference type="RefSeq" id="WP_003056797.1">
    <property type="nucleotide sequence ID" value="NZ_AAUJ02000001.1"/>
</dbReference>
<keyword evidence="1" id="KW-0732">Signal</keyword>
<accession>B7X1T0</accession>
<reference evidence="2" key="2">
    <citation type="submission" date="2009-01" db="EMBL/GenBank/DDBJ databases">
        <authorList>
            <consortium name="US DOE Joint Genome Institute (JGI-PGF)"/>
            <person name="Lucas S."/>
            <person name="Copeland A."/>
            <person name="Lapidus A."/>
            <person name="Glavina del Rio T."/>
            <person name="Dalin E."/>
            <person name="Tice H."/>
            <person name="Bruce D."/>
            <person name="Goodwin L."/>
            <person name="Pitluck S."/>
            <person name="LaButti K.M."/>
            <person name="Lowry S."/>
            <person name="Sun H."/>
            <person name="Larimer F."/>
            <person name="Land M.L."/>
            <person name="Hauser L."/>
            <person name="Kjelleberg S."/>
            <person name="Cook A."/>
            <person name="Knepper T.P."/>
            <person name="Fischer K."/>
            <person name="Schleheck D."/>
            <person name="Richardson P."/>
        </authorList>
    </citation>
    <scope>NUCLEOTIDE SEQUENCE</scope>
    <source>
        <strain evidence="2">KF-1</strain>
    </source>
</reference>
<feature type="chain" id="PRO_5010492836" evidence="1">
    <location>
        <begin position="44"/>
        <end position="85"/>
    </location>
</feature>
<comment type="caution">
    <text evidence="2">The sequence shown here is derived from an EMBL/GenBank/DDBJ whole genome shotgun (WGS) entry which is preliminary data.</text>
</comment>
<evidence type="ECO:0000313" key="3">
    <source>
        <dbReference type="EMBL" id="EED68436.1"/>
    </source>
</evidence>
<dbReference type="Proteomes" id="UP000003039">
    <property type="component" value="Unassembled WGS sequence"/>
</dbReference>
<gene>
    <name evidence="2" type="ORF">CtesDRAFT_PD3320</name>
    <name evidence="3" type="ORF">CtesDRAFT_PD3383</name>
</gene>
<evidence type="ECO:0000313" key="2">
    <source>
        <dbReference type="EMBL" id="EED68373.1"/>
    </source>
</evidence>
<reference evidence="2 4" key="1">
    <citation type="journal article" date="2004" name="Appl. Environ. Microbiol.">
        <title>Mineralization of individual congeners of linear alkylbenzenesulfonate by defined pairs of heterotrophic bacteria.</title>
        <authorList>
            <person name="Schleheck D."/>
            <person name="Knepper T.P."/>
            <person name="Fischer K."/>
            <person name="Cook A.M."/>
        </authorList>
    </citation>
    <scope>NUCLEOTIDE SEQUENCE [LARGE SCALE GENOMIC DNA]</scope>
    <source>
        <strain evidence="4">DSM 14576 / KF-1</strain>
        <strain evidence="2">KF-1</strain>
    </source>
</reference>
<name>B7X1T0_COMTK</name>
<protein>
    <submittedName>
        <fullName evidence="2">Uncharacterized protein</fullName>
    </submittedName>
</protein>
<proteinExistence type="predicted"/>
<evidence type="ECO:0000256" key="1">
    <source>
        <dbReference type="SAM" id="SignalP"/>
    </source>
</evidence>
<feature type="signal peptide" evidence="1">
    <location>
        <begin position="1"/>
        <end position="43"/>
    </location>
</feature>
<dbReference type="EMBL" id="AAUJ02000001">
    <property type="protein sequence ID" value="EED68373.1"/>
    <property type="molecule type" value="Genomic_DNA"/>
</dbReference>
<organism evidence="2 4">
    <name type="scientific">Comamonas testosteroni (strain DSM 14576 / KF-1)</name>
    <name type="common">Pseudomonas testosteroni</name>
    <dbReference type="NCBI Taxonomy" id="399795"/>
    <lineage>
        <taxon>Bacteria</taxon>
        <taxon>Pseudomonadati</taxon>
        <taxon>Pseudomonadota</taxon>
        <taxon>Betaproteobacteria</taxon>
        <taxon>Burkholderiales</taxon>
        <taxon>Comamonadaceae</taxon>
        <taxon>Comamonas</taxon>
    </lineage>
</organism>
<evidence type="ECO:0000313" key="4">
    <source>
        <dbReference type="Proteomes" id="UP000003039"/>
    </source>
</evidence>